<sequence length="99" mass="10931">MSKVLPTSDIATNKAQHHKPLVIADTGTCKAKEKAIVKQYWLYNQPAECGPRLVMATHAVIVLAFYSSVIHSSILATEDRIKTERTPGLSAWPKYIPAL</sequence>
<protein>
    <submittedName>
        <fullName evidence="2">Uncharacterized protein</fullName>
    </submittedName>
</protein>
<accession>A0AAD5VZY4</accession>
<evidence type="ECO:0000313" key="3">
    <source>
        <dbReference type="Proteomes" id="UP001213000"/>
    </source>
</evidence>
<proteinExistence type="predicted"/>
<dbReference type="AlphaFoldDB" id="A0AAD5VZY4"/>
<evidence type="ECO:0000313" key="2">
    <source>
        <dbReference type="EMBL" id="KAJ3572727.1"/>
    </source>
</evidence>
<gene>
    <name evidence="2" type="ORF">NP233_g2882</name>
</gene>
<comment type="caution">
    <text evidence="2">The sequence shown here is derived from an EMBL/GenBank/DDBJ whole genome shotgun (WGS) entry which is preliminary data.</text>
</comment>
<dbReference type="EMBL" id="JANIEX010000130">
    <property type="protein sequence ID" value="KAJ3572727.1"/>
    <property type="molecule type" value="Genomic_DNA"/>
</dbReference>
<keyword evidence="1" id="KW-0472">Membrane</keyword>
<keyword evidence="1" id="KW-1133">Transmembrane helix</keyword>
<keyword evidence="3" id="KW-1185">Reference proteome</keyword>
<dbReference type="Proteomes" id="UP001213000">
    <property type="component" value="Unassembled WGS sequence"/>
</dbReference>
<reference evidence="2" key="1">
    <citation type="submission" date="2022-07" db="EMBL/GenBank/DDBJ databases">
        <title>Genome Sequence of Leucocoprinus birnbaumii.</title>
        <authorList>
            <person name="Buettner E."/>
        </authorList>
    </citation>
    <scope>NUCLEOTIDE SEQUENCE</scope>
    <source>
        <strain evidence="2">VT141</strain>
    </source>
</reference>
<organism evidence="2 3">
    <name type="scientific">Leucocoprinus birnbaumii</name>
    <dbReference type="NCBI Taxonomy" id="56174"/>
    <lineage>
        <taxon>Eukaryota</taxon>
        <taxon>Fungi</taxon>
        <taxon>Dikarya</taxon>
        <taxon>Basidiomycota</taxon>
        <taxon>Agaricomycotina</taxon>
        <taxon>Agaricomycetes</taxon>
        <taxon>Agaricomycetidae</taxon>
        <taxon>Agaricales</taxon>
        <taxon>Agaricineae</taxon>
        <taxon>Agaricaceae</taxon>
        <taxon>Leucocoprinus</taxon>
    </lineage>
</organism>
<keyword evidence="1" id="KW-0812">Transmembrane</keyword>
<evidence type="ECO:0000256" key="1">
    <source>
        <dbReference type="SAM" id="Phobius"/>
    </source>
</evidence>
<feature type="transmembrane region" description="Helical" evidence="1">
    <location>
        <begin position="53"/>
        <end position="76"/>
    </location>
</feature>
<name>A0AAD5VZY4_9AGAR</name>